<dbReference type="AlphaFoldDB" id="A0A8S3RDP9"/>
<dbReference type="OrthoDB" id="410478at2759"/>
<gene>
    <name evidence="2" type="ORF">MEDL_20690</name>
</gene>
<dbReference type="Proteomes" id="UP000683360">
    <property type="component" value="Unassembled WGS sequence"/>
</dbReference>
<dbReference type="EMBL" id="CAJPWZ010001046">
    <property type="protein sequence ID" value="CAG2206271.1"/>
    <property type="molecule type" value="Genomic_DNA"/>
</dbReference>
<dbReference type="Pfam" id="PF25273">
    <property type="entry name" value="DUF7869"/>
    <property type="match status" value="1"/>
</dbReference>
<dbReference type="PANTHER" id="PTHR33153:SF3">
    <property type="entry name" value="TRAFFICKING PROTEIN PARTICLE COMPLEX SUBUNIT 11 DOMAIN-CONTAINING PROTEIN"/>
    <property type="match status" value="1"/>
</dbReference>
<comment type="caution">
    <text evidence="2">The sequence shown here is derived from an EMBL/GenBank/DDBJ whole genome shotgun (WGS) entry which is preliminary data.</text>
</comment>
<keyword evidence="3" id="KW-1185">Reference proteome</keyword>
<feature type="domain" description="DUF7869" evidence="1">
    <location>
        <begin position="36"/>
        <end position="107"/>
    </location>
</feature>
<dbReference type="InterPro" id="IPR057191">
    <property type="entry name" value="DUF7869"/>
</dbReference>
<protein>
    <recommendedName>
        <fullName evidence="1">DUF7869 domain-containing protein</fullName>
    </recommendedName>
</protein>
<reference evidence="2" key="1">
    <citation type="submission" date="2021-03" db="EMBL/GenBank/DDBJ databases">
        <authorList>
            <person name="Bekaert M."/>
        </authorList>
    </citation>
    <scope>NUCLEOTIDE SEQUENCE</scope>
</reference>
<proteinExistence type="predicted"/>
<organism evidence="2 3">
    <name type="scientific">Mytilus edulis</name>
    <name type="common">Blue mussel</name>
    <dbReference type="NCBI Taxonomy" id="6550"/>
    <lineage>
        <taxon>Eukaryota</taxon>
        <taxon>Metazoa</taxon>
        <taxon>Spiralia</taxon>
        <taxon>Lophotrochozoa</taxon>
        <taxon>Mollusca</taxon>
        <taxon>Bivalvia</taxon>
        <taxon>Autobranchia</taxon>
        <taxon>Pteriomorphia</taxon>
        <taxon>Mytilida</taxon>
        <taxon>Mytiloidea</taxon>
        <taxon>Mytilidae</taxon>
        <taxon>Mytilinae</taxon>
        <taxon>Mytilus</taxon>
    </lineage>
</organism>
<name>A0A8S3RDP9_MYTED</name>
<evidence type="ECO:0000259" key="1">
    <source>
        <dbReference type="Pfam" id="PF25273"/>
    </source>
</evidence>
<sequence>MKARRNPDKYLSIIMDAMDQAKTMIPHFTATPKFADGMWKLKTHLLGAIVHGIGAYGFFDIFQWPHGSNLTVSTLMNILFMMKDSLPEVLYLQMDNCGRENKNRFSIWLNHNSCKTMDSLMNGFQNCYNPKPTSIKTCQVYNYSEWITPYLAPMSGHSRHHVYKFKLENGKTKMVFKEWTTTKIWTKWKSSILGARKFIDKEDMIWWERFFQEKHNEELEYEDDDSSFKLFELARFVAQRPLPDITTFSVPEIVVNRDVMPPVILGKKTKPAKSQPIIMEEGLKADDFVLTNLEKYSDEWPQIGKVISICGHNIHILWYKGSKSTSWSPCTMPISGQRGKREPFTETVTRDQIWKSGFKLTNNGYLPKSVKDAIDRY</sequence>
<accession>A0A8S3RDP9</accession>
<evidence type="ECO:0000313" key="3">
    <source>
        <dbReference type="Proteomes" id="UP000683360"/>
    </source>
</evidence>
<evidence type="ECO:0000313" key="2">
    <source>
        <dbReference type="EMBL" id="CAG2206271.1"/>
    </source>
</evidence>
<dbReference type="PANTHER" id="PTHR33153">
    <property type="entry name" value="MYND-TYPE DOMAIN-CONTAINING PROTEIN"/>
    <property type="match status" value="1"/>
</dbReference>